<dbReference type="AlphaFoldDB" id="A0A074YTM0"/>
<keyword evidence="1" id="KW-0812">Transmembrane</keyword>
<organism evidence="2 3">
    <name type="scientific">Aureobasidium subglaciale (strain EXF-2481)</name>
    <name type="common">Aureobasidium pullulans var. subglaciale</name>
    <dbReference type="NCBI Taxonomy" id="1043005"/>
    <lineage>
        <taxon>Eukaryota</taxon>
        <taxon>Fungi</taxon>
        <taxon>Dikarya</taxon>
        <taxon>Ascomycota</taxon>
        <taxon>Pezizomycotina</taxon>
        <taxon>Dothideomycetes</taxon>
        <taxon>Dothideomycetidae</taxon>
        <taxon>Dothideales</taxon>
        <taxon>Saccotheciaceae</taxon>
        <taxon>Aureobasidium</taxon>
    </lineage>
</organism>
<feature type="transmembrane region" description="Helical" evidence="1">
    <location>
        <begin position="148"/>
        <end position="165"/>
    </location>
</feature>
<reference evidence="2 3" key="1">
    <citation type="journal article" date="2014" name="BMC Genomics">
        <title>Genome sequencing of four Aureobasidium pullulans varieties: biotechnological potential, stress tolerance, and description of new species.</title>
        <authorList>
            <person name="Gostin Ar C."/>
            <person name="Ohm R.A."/>
            <person name="Kogej T."/>
            <person name="Sonjak S."/>
            <person name="Turk M."/>
            <person name="Zajc J."/>
            <person name="Zalar P."/>
            <person name="Grube M."/>
            <person name="Sun H."/>
            <person name="Han J."/>
            <person name="Sharma A."/>
            <person name="Chiniquy J."/>
            <person name="Ngan C.Y."/>
            <person name="Lipzen A."/>
            <person name="Barry K."/>
            <person name="Grigoriev I.V."/>
            <person name="Gunde-Cimerman N."/>
        </authorList>
    </citation>
    <scope>NUCLEOTIDE SEQUENCE [LARGE SCALE GENOMIC DNA]</scope>
    <source>
        <strain evidence="2 3">EXF-2481</strain>
    </source>
</reference>
<dbReference type="InterPro" id="IPR000366">
    <property type="entry name" value="GPCR_STE2"/>
</dbReference>
<keyword evidence="1" id="KW-1133">Transmembrane helix</keyword>
<dbReference type="PRINTS" id="PR00250">
    <property type="entry name" value="GPCRSTE2"/>
</dbReference>
<feature type="transmembrane region" description="Helical" evidence="1">
    <location>
        <begin position="232"/>
        <end position="253"/>
    </location>
</feature>
<dbReference type="GO" id="GO:0000750">
    <property type="term" value="P:pheromone-dependent signal transduction involved in conjugation with cellular fusion"/>
    <property type="evidence" value="ECO:0007669"/>
    <property type="project" value="TreeGrafter"/>
</dbReference>
<evidence type="ECO:0000313" key="3">
    <source>
        <dbReference type="Proteomes" id="UP000030641"/>
    </source>
</evidence>
<name>A0A074YTM0_AURSE</name>
<feature type="transmembrane region" description="Helical" evidence="1">
    <location>
        <begin position="110"/>
        <end position="136"/>
    </location>
</feature>
<keyword evidence="3" id="KW-1185">Reference proteome</keyword>
<dbReference type="OMA" id="VSICYFS"/>
<dbReference type="STRING" id="1043005.A0A074YTM0"/>
<dbReference type="PANTHER" id="PTHR28009">
    <property type="entry name" value="PHEROMONE ALPHA FACTOR RECEPTOR"/>
    <property type="match status" value="1"/>
</dbReference>
<evidence type="ECO:0008006" key="4">
    <source>
        <dbReference type="Google" id="ProtNLM"/>
    </source>
</evidence>
<protein>
    <recommendedName>
        <fullName evidence="4">Fungal pheromone mating factor STE2 GPCR-domain-containing protein</fullName>
    </recommendedName>
</protein>
<dbReference type="InterPro" id="IPR027458">
    <property type="entry name" value="STE2_TM1-TM2_sf"/>
</dbReference>
<gene>
    <name evidence="2" type="ORF">AUEXF2481DRAFT_49812</name>
</gene>
<evidence type="ECO:0000256" key="1">
    <source>
        <dbReference type="SAM" id="Phobius"/>
    </source>
</evidence>
<feature type="non-terminal residue" evidence="2">
    <location>
        <position position="280"/>
    </location>
</feature>
<feature type="transmembrane region" description="Helical" evidence="1">
    <location>
        <begin position="29"/>
        <end position="53"/>
    </location>
</feature>
<feature type="transmembrane region" description="Helical" evidence="1">
    <location>
        <begin position="193"/>
        <end position="212"/>
    </location>
</feature>
<dbReference type="FunCoup" id="A0A074YTM0">
    <property type="interactions" value="72"/>
</dbReference>
<dbReference type="Pfam" id="PF02116">
    <property type="entry name" value="STE2"/>
    <property type="match status" value="1"/>
</dbReference>
<dbReference type="HOGENOM" id="CLU_035056_1_1_1"/>
<dbReference type="Proteomes" id="UP000030641">
    <property type="component" value="Unassembled WGS sequence"/>
</dbReference>
<proteinExistence type="predicted"/>
<sequence length="280" mass="30859">YQQTISITDRLGEQSSFPLWYIDTLIKNAVVRGIIPGVQFGASLLLLLILVLLSKHDKRRSPVFIFNTAALLFNAMYALLQCCVVTSSFWDIYPILVGDYGVVTPGARRLTVAVSVFVTLVATCIEVSLVLQVHVVSITLRTWQKMSVLVVSAFVAVVATGFRIAQSAISVRCLYKAEEFCSTTSWLAKAKDITLTLSICFFSAIFCAKLGWSLRERHKLGMKQFGSMQVIFIGGFQTMFIPAIISLIQFINAENVHNIGTNVLTATCISLPLTSLWASS</sequence>
<dbReference type="OrthoDB" id="5402633at2759"/>
<dbReference type="GeneID" id="25368633"/>
<keyword evidence="1" id="KW-0472">Membrane</keyword>
<dbReference type="PANTHER" id="PTHR28009:SF1">
    <property type="entry name" value="PHEROMONE ALPHA FACTOR RECEPTOR"/>
    <property type="match status" value="1"/>
</dbReference>
<dbReference type="Gene3D" id="1.10.287.920">
    <property type="entry name" value="Pheromone alpha factor receptor"/>
    <property type="match status" value="1"/>
</dbReference>
<evidence type="ECO:0000313" key="2">
    <source>
        <dbReference type="EMBL" id="KEQ90156.1"/>
    </source>
</evidence>
<accession>A0A074YTM0</accession>
<feature type="transmembrane region" description="Helical" evidence="1">
    <location>
        <begin position="259"/>
        <end position="278"/>
    </location>
</feature>
<dbReference type="EMBL" id="KL584803">
    <property type="protein sequence ID" value="KEQ90156.1"/>
    <property type="molecule type" value="Genomic_DNA"/>
</dbReference>
<dbReference type="GO" id="GO:0038038">
    <property type="term" value="C:G protein-coupled receptor homodimeric complex"/>
    <property type="evidence" value="ECO:0007669"/>
    <property type="project" value="TreeGrafter"/>
</dbReference>
<feature type="non-terminal residue" evidence="2">
    <location>
        <position position="1"/>
    </location>
</feature>
<dbReference type="RefSeq" id="XP_013338641.1">
    <property type="nucleotide sequence ID" value="XM_013483187.1"/>
</dbReference>
<dbReference type="CDD" id="cd14939">
    <property type="entry name" value="7tmD_STE2"/>
    <property type="match status" value="1"/>
</dbReference>
<feature type="transmembrane region" description="Helical" evidence="1">
    <location>
        <begin position="65"/>
        <end position="90"/>
    </location>
</feature>
<dbReference type="GO" id="GO:0004932">
    <property type="term" value="F:mating-type factor pheromone receptor activity"/>
    <property type="evidence" value="ECO:0007669"/>
    <property type="project" value="InterPro"/>
</dbReference>
<dbReference type="InParanoid" id="A0A074YTM0"/>